<dbReference type="Proteomes" id="UP001054945">
    <property type="component" value="Unassembled WGS sequence"/>
</dbReference>
<reference evidence="2 3" key="1">
    <citation type="submission" date="2021-06" db="EMBL/GenBank/DDBJ databases">
        <title>Caerostris extrusa draft genome.</title>
        <authorList>
            <person name="Kono N."/>
            <person name="Arakawa K."/>
        </authorList>
    </citation>
    <scope>NUCLEOTIDE SEQUENCE [LARGE SCALE GENOMIC DNA]</scope>
</reference>
<evidence type="ECO:0000313" key="2">
    <source>
        <dbReference type="EMBL" id="GIY61105.1"/>
    </source>
</evidence>
<sequence length="87" mass="9753">MKIKEEKFMELAIVSPHLSRRIPLKKPPSSRGPKGGTLGMPIGEWLGGHTTTTKSSAGPEVRKMKNEVRYVFRILIVCYGREGRKTT</sequence>
<name>A0AAV4UT69_CAEEX</name>
<organism evidence="2 3">
    <name type="scientific">Caerostris extrusa</name>
    <name type="common">Bark spider</name>
    <name type="synonym">Caerostris bankana</name>
    <dbReference type="NCBI Taxonomy" id="172846"/>
    <lineage>
        <taxon>Eukaryota</taxon>
        <taxon>Metazoa</taxon>
        <taxon>Ecdysozoa</taxon>
        <taxon>Arthropoda</taxon>
        <taxon>Chelicerata</taxon>
        <taxon>Arachnida</taxon>
        <taxon>Araneae</taxon>
        <taxon>Araneomorphae</taxon>
        <taxon>Entelegynae</taxon>
        <taxon>Araneoidea</taxon>
        <taxon>Araneidae</taxon>
        <taxon>Caerostris</taxon>
    </lineage>
</organism>
<comment type="caution">
    <text evidence="2">The sequence shown here is derived from an EMBL/GenBank/DDBJ whole genome shotgun (WGS) entry which is preliminary data.</text>
</comment>
<proteinExistence type="predicted"/>
<evidence type="ECO:0000256" key="1">
    <source>
        <dbReference type="SAM" id="MobiDB-lite"/>
    </source>
</evidence>
<accession>A0AAV4UT69</accession>
<dbReference type="EMBL" id="BPLR01013429">
    <property type="protein sequence ID" value="GIY61105.1"/>
    <property type="molecule type" value="Genomic_DNA"/>
</dbReference>
<feature type="region of interest" description="Disordered" evidence="1">
    <location>
        <begin position="22"/>
        <end position="60"/>
    </location>
</feature>
<gene>
    <name evidence="2" type="ORF">CEXT_512501</name>
</gene>
<evidence type="ECO:0000313" key="3">
    <source>
        <dbReference type="Proteomes" id="UP001054945"/>
    </source>
</evidence>
<dbReference type="AlphaFoldDB" id="A0AAV4UT69"/>
<keyword evidence="3" id="KW-1185">Reference proteome</keyword>
<protein>
    <submittedName>
        <fullName evidence="2">Uncharacterized protein</fullName>
    </submittedName>
</protein>